<evidence type="ECO:0000256" key="1">
    <source>
        <dbReference type="SAM" id="MobiDB-lite"/>
    </source>
</evidence>
<dbReference type="GO" id="GO:0003729">
    <property type="term" value="F:mRNA binding"/>
    <property type="evidence" value="ECO:0000318"/>
    <property type="project" value="GO_Central"/>
</dbReference>
<dbReference type="Proteomes" id="UP000005239">
    <property type="component" value="Unassembled WGS sequence"/>
</dbReference>
<accession>A0A8R1YH80</accession>
<feature type="transmembrane region" description="Helical" evidence="2">
    <location>
        <begin position="54"/>
        <end position="73"/>
    </location>
</feature>
<feature type="region of interest" description="Disordered" evidence="1">
    <location>
        <begin position="310"/>
        <end position="344"/>
    </location>
</feature>
<reference evidence="3" key="2">
    <citation type="submission" date="2022-06" db="UniProtKB">
        <authorList>
            <consortium name="EnsemblMetazoa"/>
        </authorList>
    </citation>
    <scope>IDENTIFICATION</scope>
    <source>
        <strain evidence="3">PS312</strain>
    </source>
</reference>
<feature type="transmembrane region" description="Helical" evidence="2">
    <location>
        <begin position="194"/>
        <end position="214"/>
    </location>
</feature>
<keyword evidence="2" id="KW-0472">Membrane</keyword>
<feature type="compositionally biased region" description="Polar residues" evidence="1">
    <location>
        <begin position="320"/>
        <end position="329"/>
    </location>
</feature>
<name>A0A2A6CIM7_PRIPA</name>
<dbReference type="AlphaFoldDB" id="A0A2A6CIM7"/>
<reference evidence="4" key="1">
    <citation type="journal article" date="2008" name="Nat. Genet.">
        <title>The Pristionchus pacificus genome provides a unique perspective on nematode lifestyle and parasitism.</title>
        <authorList>
            <person name="Dieterich C."/>
            <person name="Clifton S.W."/>
            <person name="Schuster L.N."/>
            <person name="Chinwalla A."/>
            <person name="Delehaunty K."/>
            <person name="Dinkelacker I."/>
            <person name="Fulton L."/>
            <person name="Fulton R."/>
            <person name="Godfrey J."/>
            <person name="Minx P."/>
            <person name="Mitreva M."/>
            <person name="Roeseler W."/>
            <person name="Tian H."/>
            <person name="Witte H."/>
            <person name="Yang S.P."/>
            <person name="Wilson R.K."/>
            <person name="Sommer R.J."/>
        </authorList>
    </citation>
    <scope>NUCLEOTIDE SEQUENCE [LARGE SCALE GENOMIC DNA]</scope>
    <source>
        <strain evidence="4">PS312</strain>
    </source>
</reference>
<organism evidence="3 4">
    <name type="scientific">Pristionchus pacificus</name>
    <name type="common">Parasitic nematode worm</name>
    <dbReference type="NCBI Taxonomy" id="54126"/>
    <lineage>
        <taxon>Eukaryota</taxon>
        <taxon>Metazoa</taxon>
        <taxon>Ecdysozoa</taxon>
        <taxon>Nematoda</taxon>
        <taxon>Chromadorea</taxon>
        <taxon>Rhabditida</taxon>
        <taxon>Rhabditina</taxon>
        <taxon>Diplogasteromorpha</taxon>
        <taxon>Diplogasteroidea</taxon>
        <taxon>Neodiplogasteridae</taxon>
        <taxon>Pristionchus</taxon>
    </lineage>
</organism>
<proteinExistence type="predicted"/>
<evidence type="ECO:0000256" key="2">
    <source>
        <dbReference type="SAM" id="Phobius"/>
    </source>
</evidence>
<keyword evidence="2" id="KW-0812">Transmembrane</keyword>
<sequence>MTYTVCHCLKQFHSVCKEASRIVSNSTNSGHHSKSNKDINLHIVHDSADEAGRIAYTVSILLIFSLIIIVLMFRSIKRSSSTVEMEALLDAMRFREELDLQQRQKRRLMKAKTKVTAWLTRANQNDNRGWKSTPALLNIRKPTTSSMVSEVPEIVVTEDIHRSHTPALSLIYNFEGSGTARSSVLHGPRDPAGAVAYTICIITLFSSLIILLMVRAIKPREDEQVTSVLCNMRVRVDREETKRRQNQMKEAKKSAQKWLGQLKSRRLSFRRANSDNVVNAPRTPLLKLSPRPPSRANSYQELPEIVVTGEPIHGRKPVNRTVSRQSSVFSYDDDDTLQSSNSTK</sequence>
<gene>
    <name evidence="3" type="primary">WBGene00114815</name>
</gene>
<keyword evidence="2" id="KW-1133">Transmembrane helix</keyword>
<dbReference type="GO" id="GO:0004521">
    <property type="term" value="F:RNA endonuclease activity"/>
    <property type="evidence" value="ECO:0000318"/>
    <property type="project" value="GO_Central"/>
</dbReference>
<dbReference type="EnsemblMetazoa" id="PPA25261.1">
    <property type="protein sequence ID" value="PPA25261.1"/>
    <property type="gene ID" value="WBGene00114815"/>
</dbReference>
<protein>
    <submittedName>
        <fullName evidence="3">Mps-1</fullName>
    </submittedName>
</protein>
<accession>A0A2A6CIM7</accession>
<dbReference type="GO" id="GO:0005634">
    <property type="term" value="C:nucleus"/>
    <property type="evidence" value="ECO:0000318"/>
    <property type="project" value="GO_Central"/>
</dbReference>
<keyword evidence="4" id="KW-1185">Reference proteome</keyword>
<evidence type="ECO:0000313" key="3">
    <source>
        <dbReference type="EnsemblMetazoa" id="PPA25261.1"/>
    </source>
</evidence>
<evidence type="ECO:0000313" key="4">
    <source>
        <dbReference type="Proteomes" id="UP000005239"/>
    </source>
</evidence>
<dbReference type="GO" id="GO:0036464">
    <property type="term" value="C:cytoplasmic ribonucleoprotein granule"/>
    <property type="evidence" value="ECO:0000318"/>
    <property type="project" value="GO_Central"/>
</dbReference>